<feature type="domain" description="SIS" evidence="2">
    <location>
        <begin position="216"/>
        <end position="375"/>
    </location>
</feature>
<dbReference type="GO" id="GO:0097367">
    <property type="term" value="F:carbohydrate derivative binding"/>
    <property type="evidence" value="ECO:0007669"/>
    <property type="project" value="InterPro"/>
</dbReference>
<dbReference type="PANTHER" id="PTHR43443:SF1">
    <property type="entry name" value="3-HEXULOSE-6-PHOSPHATE ISOMERASE"/>
    <property type="match status" value="1"/>
</dbReference>
<dbReference type="GeneID" id="5143829"/>
<dbReference type="SUPFAM" id="SSF53697">
    <property type="entry name" value="SIS domain"/>
    <property type="match status" value="2"/>
</dbReference>
<gene>
    <name evidence="3" type="ORF">LRC255</name>
</gene>
<keyword evidence="4" id="KW-1185">Reference proteome</keyword>
<comment type="similarity">
    <text evidence="1">Belongs to the SIS family. PHI subfamily.</text>
</comment>
<evidence type="ECO:0000313" key="3">
    <source>
        <dbReference type="EMBL" id="CAJ35239.1"/>
    </source>
</evidence>
<dbReference type="EMBL" id="AM114193">
    <property type="protein sequence ID" value="CAJ35239.1"/>
    <property type="molecule type" value="Genomic_DNA"/>
</dbReference>
<sequence>MIGTSTFYESVEIQRQFIQQLKEIDQDKVSELVSLLTGFFLDGPDTKLIYGIAEGRSALALYDFLQQSSKYENITPLTLDDPIRRYIDPEKNNLIIAATGSGETKSVIRYLEDAFRMEVPVVLITSNVKSRAYEMVSKYDNGYPFIIEPLKGLDRKSLAALGSEFELKLVVFLNALVPELYHHDRGDIQRYYKQIDHFASNAALLKNIEAGHLGDWIERLLNRRGNYIVDGVGRSGFVAKAFGMRLTHLGRNVFMRDGPTTPAFLRGDAYIPISGSGNTREIIEGVVKAKLHGADVFPIMINIDSRLSSLMDSWGYSKNAMYIPVSLEDISLYWEQDMSKIMATKSVQTRPSISEINSYVFTNAIVAQAMEMLGVSEQYLKRIHV</sequence>
<evidence type="ECO:0000313" key="4">
    <source>
        <dbReference type="Proteomes" id="UP000000663"/>
    </source>
</evidence>
<protein>
    <recommendedName>
        <fullName evidence="2">SIS domain-containing protein</fullName>
    </recommendedName>
</protein>
<evidence type="ECO:0000256" key="1">
    <source>
        <dbReference type="ARBA" id="ARBA00009235"/>
    </source>
</evidence>
<reference evidence="3 4" key="1">
    <citation type="journal article" date="2006" name="Science">
        <title>Genome of rice cluster I archaea -- the key methane producers in the rice rhizosphere.</title>
        <authorList>
            <person name="Erkel C."/>
            <person name="Kube M."/>
            <person name="Reinhardt R."/>
            <person name="Liesack W."/>
        </authorList>
    </citation>
    <scope>NUCLEOTIDE SEQUENCE [LARGE SCALE GENOMIC DNA]</scope>
    <source>
        <strain evidence="4">DSM 22066 / NBRC 105507 / MRE50</strain>
    </source>
</reference>
<dbReference type="CDD" id="cd05005">
    <property type="entry name" value="SIS_PHI"/>
    <property type="match status" value="1"/>
</dbReference>
<dbReference type="GO" id="GO:1901135">
    <property type="term" value="P:carbohydrate derivative metabolic process"/>
    <property type="evidence" value="ECO:0007669"/>
    <property type="project" value="InterPro"/>
</dbReference>
<dbReference type="Proteomes" id="UP000000663">
    <property type="component" value="Chromosome"/>
</dbReference>
<dbReference type="GO" id="GO:0016853">
    <property type="term" value="F:isomerase activity"/>
    <property type="evidence" value="ECO:0007669"/>
    <property type="project" value="InterPro"/>
</dbReference>
<name>Q0W8Q4_METAR</name>
<dbReference type="InterPro" id="IPR001347">
    <property type="entry name" value="SIS_dom"/>
</dbReference>
<dbReference type="InterPro" id="IPR017552">
    <property type="entry name" value="PHI/rmpB"/>
</dbReference>
<dbReference type="eggNOG" id="arCOG00068">
    <property type="taxonomic scope" value="Archaea"/>
</dbReference>
<evidence type="ECO:0000259" key="2">
    <source>
        <dbReference type="PROSITE" id="PS51464"/>
    </source>
</evidence>
<dbReference type="PROSITE" id="PS51464">
    <property type="entry name" value="SIS"/>
    <property type="match status" value="1"/>
</dbReference>
<dbReference type="InterPro" id="IPR046348">
    <property type="entry name" value="SIS_dom_sf"/>
</dbReference>
<dbReference type="OrthoDB" id="350569at2157"/>
<organism evidence="3 4">
    <name type="scientific">Methanocella arvoryzae (strain DSM 22066 / NBRC 105507 / MRE50)</name>
    <dbReference type="NCBI Taxonomy" id="351160"/>
    <lineage>
        <taxon>Archaea</taxon>
        <taxon>Methanobacteriati</taxon>
        <taxon>Methanobacteriota</taxon>
        <taxon>Stenosarchaea group</taxon>
        <taxon>Methanomicrobia</taxon>
        <taxon>Methanocellales</taxon>
        <taxon>Methanocellaceae</taxon>
        <taxon>Methanocella</taxon>
    </lineage>
</organism>
<dbReference type="AlphaFoldDB" id="Q0W8Q4"/>
<dbReference type="Gene3D" id="3.40.50.10490">
    <property type="entry name" value="Glucose-6-phosphate isomerase like protein, domain 1"/>
    <property type="match status" value="2"/>
</dbReference>
<dbReference type="RefSeq" id="WP_012037251.1">
    <property type="nucleotide sequence ID" value="NC_009464.1"/>
</dbReference>
<accession>Q0W8Q4</accession>
<proteinExistence type="inferred from homology"/>
<dbReference type="KEGG" id="rci:LRC255"/>
<dbReference type="PANTHER" id="PTHR43443">
    <property type="entry name" value="3-HEXULOSE-6-PHOSPHATE ISOMERASE"/>
    <property type="match status" value="1"/>
</dbReference>
<dbReference type="STRING" id="351160.LRC255"/>